<feature type="compositionally biased region" description="Basic and acidic residues" evidence="1">
    <location>
        <begin position="18"/>
        <end position="29"/>
    </location>
</feature>
<evidence type="ECO:0000313" key="4">
    <source>
        <dbReference type="Proteomes" id="UP000224915"/>
    </source>
</evidence>
<name>A0A2A9D0U6_9MICO</name>
<feature type="compositionally biased region" description="Polar residues" evidence="1">
    <location>
        <begin position="191"/>
        <end position="200"/>
    </location>
</feature>
<gene>
    <name evidence="3" type="ORF">ATL40_1904</name>
</gene>
<accession>A0A2A9D0U6</accession>
<keyword evidence="2" id="KW-0812">Transmembrane</keyword>
<evidence type="ECO:0000256" key="2">
    <source>
        <dbReference type="SAM" id="Phobius"/>
    </source>
</evidence>
<dbReference type="RefSeq" id="WP_098469313.1">
    <property type="nucleotide sequence ID" value="NZ_PDJD01000001.1"/>
</dbReference>
<organism evidence="3 4">
    <name type="scientific">Serinibacter salmoneus</name>
    <dbReference type="NCBI Taxonomy" id="556530"/>
    <lineage>
        <taxon>Bacteria</taxon>
        <taxon>Bacillati</taxon>
        <taxon>Actinomycetota</taxon>
        <taxon>Actinomycetes</taxon>
        <taxon>Micrococcales</taxon>
        <taxon>Beutenbergiaceae</taxon>
        <taxon>Serinibacter</taxon>
    </lineage>
</organism>
<proteinExistence type="predicted"/>
<dbReference type="Proteomes" id="UP000224915">
    <property type="component" value="Unassembled WGS sequence"/>
</dbReference>
<comment type="caution">
    <text evidence="3">The sequence shown here is derived from an EMBL/GenBank/DDBJ whole genome shotgun (WGS) entry which is preliminary data.</text>
</comment>
<feature type="region of interest" description="Disordered" evidence="1">
    <location>
        <begin position="187"/>
        <end position="219"/>
    </location>
</feature>
<dbReference type="EMBL" id="PDJD01000001">
    <property type="protein sequence ID" value="PFG20307.1"/>
    <property type="molecule type" value="Genomic_DNA"/>
</dbReference>
<keyword evidence="2" id="KW-1133">Transmembrane helix</keyword>
<keyword evidence="4" id="KW-1185">Reference proteome</keyword>
<protein>
    <submittedName>
        <fullName evidence="3">Uncharacterized protein</fullName>
    </submittedName>
</protein>
<feature type="transmembrane region" description="Helical" evidence="2">
    <location>
        <begin position="160"/>
        <end position="180"/>
    </location>
</feature>
<sequence length="349" mass="36189">MADEPPSEGTPTGVTRRQLREARRQRELLGESAQIDPALDQFISPGAAESRTTPAIPAGNVDASAPRLPRPRAESSQPTHRTDTTGGYGAAPPPGRAAGVGMPLGLGQAGVDASEDTSQDDATASPEALTRRALMGATPDVVASPQTQPEDHPPAWWRRFLPALLAVLALGLLAVVLWFLSDRLGAGESQEPGTSATQTDGGIGDPTVEGPLNGVLPAEVRGGEYSTEGASGSLYTLPPSGYQVDTGAPDEATSAYQAQFLGGALPVTLTAWSFEDADAASAAADAVVADLGEPADTGVVFPDLEQGTYWIFNSDGLVQIIWHDGAAHVYSVTSEDAEVALDFYNGLEF</sequence>
<dbReference type="AlphaFoldDB" id="A0A2A9D0U6"/>
<keyword evidence="2" id="KW-0472">Membrane</keyword>
<feature type="region of interest" description="Disordered" evidence="1">
    <location>
        <begin position="1"/>
        <end position="126"/>
    </location>
</feature>
<reference evidence="3 4" key="1">
    <citation type="submission" date="2017-10" db="EMBL/GenBank/DDBJ databases">
        <title>Sequencing the genomes of 1000 actinobacteria strains.</title>
        <authorList>
            <person name="Klenk H.-P."/>
        </authorList>
    </citation>
    <scope>NUCLEOTIDE SEQUENCE [LARGE SCALE GENOMIC DNA]</scope>
    <source>
        <strain evidence="3 4">DSM 21801</strain>
    </source>
</reference>
<evidence type="ECO:0000313" key="3">
    <source>
        <dbReference type="EMBL" id="PFG20307.1"/>
    </source>
</evidence>
<evidence type="ECO:0000256" key="1">
    <source>
        <dbReference type="SAM" id="MobiDB-lite"/>
    </source>
</evidence>